<evidence type="ECO:0000313" key="3">
    <source>
        <dbReference type="Proteomes" id="UP001163046"/>
    </source>
</evidence>
<feature type="compositionally biased region" description="Polar residues" evidence="1">
    <location>
        <begin position="92"/>
        <end position="107"/>
    </location>
</feature>
<evidence type="ECO:0000313" key="2">
    <source>
        <dbReference type="EMBL" id="KAJ7386885.1"/>
    </source>
</evidence>
<keyword evidence="3" id="KW-1185">Reference proteome</keyword>
<feature type="region of interest" description="Disordered" evidence="1">
    <location>
        <begin position="92"/>
        <end position="124"/>
    </location>
</feature>
<proteinExistence type="predicted"/>
<evidence type="ECO:0000256" key="1">
    <source>
        <dbReference type="SAM" id="MobiDB-lite"/>
    </source>
</evidence>
<comment type="caution">
    <text evidence="2">The sequence shown here is derived from an EMBL/GenBank/DDBJ whole genome shotgun (WGS) entry which is preliminary data.</text>
</comment>
<reference evidence="2" key="1">
    <citation type="submission" date="2023-01" db="EMBL/GenBank/DDBJ databases">
        <title>Genome assembly of the deep-sea coral Lophelia pertusa.</title>
        <authorList>
            <person name="Herrera S."/>
            <person name="Cordes E."/>
        </authorList>
    </citation>
    <scope>NUCLEOTIDE SEQUENCE</scope>
    <source>
        <strain evidence="2">USNM1676648</strain>
        <tissue evidence="2">Polyp</tissue>
    </source>
</reference>
<name>A0A9W9ZSW8_9CNID</name>
<dbReference type="EMBL" id="MU825875">
    <property type="protein sequence ID" value="KAJ7386885.1"/>
    <property type="molecule type" value="Genomic_DNA"/>
</dbReference>
<sequence>MGKPFHQSNIGKRITAFWFKAKQIKLSSTDVRKIASSATFEMSVVEKRAIHEHMAHREETADHYYNIGHITKKSSRGHQLLKQSFGLDTSVATKTKSGTKSANSTKSSNEESEPNVNDEGLSNNDSKMVKKIYDKVCYLRRKEKQNIALPANNDLPEPSSSRTVEWVNAITEMAPVSVTCSQSKAKWNQPDEKYVENFFSKYPVRPNKEELKTLFHSDNCLKDILNRNDGDFERCYNKVKHVFKKRAGKNRDVTIEDVCF</sequence>
<gene>
    <name evidence="2" type="ORF">OS493_006919</name>
</gene>
<dbReference type="Proteomes" id="UP001163046">
    <property type="component" value="Unassembled WGS sequence"/>
</dbReference>
<organism evidence="2 3">
    <name type="scientific">Desmophyllum pertusum</name>
    <dbReference type="NCBI Taxonomy" id="174260"/>
    <lineage>
        <taxon>Eukaryota</taxon>
        <taxon>Metazoa</taxon>
        <taxon>Cnidaria</taxon>
        <taxon>Anthozoa</taxon>
        <taxon>Hexacorallia</taxon>
        <taxon>Scleractinia</taxon>
        <taxon>Caryophylliina</taxon>
        <taxon>Caryophylliidae</taxon>
        <taxon>Desmophyllum</taxon>
    </lineage>
</organism>
<accession>A0A9W9ZSW8</accession>
<dbReference type="AlphaFoldDB" id="A0A9W9ZSW8"/>
<protein>
    <submittedName>
        <fullName evidence="2">Uncharacterized protein</fullName>
    </submittedName>
</protein>